<dbReference type="GO" id="GO:0051015">
    <property type="term" value="F:actin filament binding"/>
    <property type="evidence" value="ECO:0007669"/>
    <property type="project" value="TreeGrafter"/>
</dbReference>
<dbReference type="Proteomes" id="UP000054107">
    <property type="component" value="Unassembled WGS sequence"/>
</dbReference>
<feature type="domain" description="Ysc84 actin-binding" evidence="2">
    <location>
        <begin position="130"/>
        <end position="257"/>
    </location>
</feature>
<dbReference type="OrthoDB" id="443981at2759"/>
<dbReference type="GO" id="GO:0051017">
    <property type="term" value="P:actin filament bundle assembly"/>
    <property type="evidence" value="ECO:0007669"/>
    <property type="project" value="TreeGrafter"/>
</dbReference>
<dbReference type="Pfam" id="PF04366">
    <property type="entry name" value="Ysc84"/>
    <property type="match status" value="1"/>
</dbReference>
<dbReference type="InterPro" id="IPR051702">
    <property type="entry name" value="SH3_domain_YSC84-like"/>
</dbReference>
<evidence type="ECO:0000259" key="2">
    <source>
        <dbReference type="Pfam" id="PF04366"/>
    </source>
</evidence>
<evidence type="ECO:0000256" key="1">
    <source>
        <dbReference type="SAM" id="MobiDB-lite"/>
    </source>
</evidence>
<dbReference type="GO" id="GO:0051666">
    <property type="term" value="P:actin cortical patch localization"/>
    <property type="evidence" value="ECO:0007669"/>
    <property type="project" value="TreeGrafter"/>
</dbReference>
<dbReference type="PANTHER" id="PTHR15629:SF2">
    <property type="entry name" value="SH3 DOMAIN-CONTAINING YSC84-LIKE PROTEIN 1"/>
    <property type="match status" value="1"/>
</dbReference>
<dbReference type="PANTHER" id="PTHR15629">
    <property type="entry name" value="SH3YL1 PROTEIN"/>
    <property type="match status" value="1"/>
</dbReference>
<keyword evidence="4" id="KW-1185">Reference proteome</keyword>
<organism evidence="3 4">
    <name type="scientific">Parasitella parasitica</name>
    <dbReference type="NCBI Taxonomy" id="35722"/>
    <lineage>
        <taxon>Eukaryota</taxon>
        <taxon>Fungi</taxon>
        <taxon>Fungi incertae sedis</taxon>
        <taxon>Mucoromycota</taxon>
        <taxon>Mucoromycotina</taxon>
        <taxon>Mucoromycetes</taxon>
        <taxon>Mucorales</taxon>
        <taxon>Mucorineae</taxon>
        <taxon>Mucoraceae</taxon>
        <taxon>Parasitella</taxon>
    </lineage>
</organism>
<gene>
    <name evidence="3" type="primary">PARPA_09996.1 scaffold 39144</name>
</gene>
<evidence type="ECO:0000313" key="3">
    <source>
        <dbReference type="EMBL" id="CEP15756.1"/>
    </source>
</evidence>
<evidence type="ECO:0000313" key="4">
    <source>
        <dbReference type="Proteomes" id="UP000054107"/>
    </source>
</evidence>
<dbReference type="InterPro" id="IPR007461">
    <property type="entry name" value="Ysc84_actin-binding"/>
</dbReference>
<dbReference type="InterPro" id="IPR033643">
    <property type="entry name" value="SYLF_SH3YL1-like"/>
</dbReference>
<feature type="region of interest" description="Disordered" evidence="1">
    <location>
        <begin position="30"/>
        <end position="50"/>
    </location>
</feature>
<name>A0A0B7NEB4_9FUNG</name>
<dbReference type="EMBL" id="LN732614">
    <property type="protein sequence ID" value="CEP15756.1"/>
    <property type="molecule type" value="Genomic_DNA"/>
</dbReference>
<proteinExistence type="predicted"/>
<sequence>MSMFDRFKEQASRAATSASAFGQQASRQIGDMAASATQSGPKFNSPIPGSLGEECQKASRILEQFIIKEEIENGFDTVIPVSVIKQAKGLAIFTVVKAGFLWSGRAGSGIVVAKLPDGKWSAPTAIATGGVGFGAQIGADITDFVLILNSEEAVRAFSQGGNLTLGGNLSVSAGPIGAGGEASIAGDIRDKKVAPVFSYTKSKGLFAGMSIEGTGLLELQKANEKFYGRPIRAAALLRGEVDPPADANALYATIHKAESRDPY</sequence>
<dbReference type="CDD" id="cd11525">
    <property type="entry name" value="SYLF_SH3YL1_like"/>
    <property type="match status" value="1"/>
</dbReference>
<dbReference type="STRING" id="35722.A0A0B7NEB4"/>
<protein>
    <recommendedName>
        <fullName evidence="2">Ysc84 actin-binding domain-containing protein</fullName>
    </recommendedName>
</protein>
<dbReference type="GO" id="GO:0030479">
    <property type="term" value="C:actin cortical patch"/>
    <property type="evidence" value="ECO:0007669"/>
    <property type="project" value="TreeGrafter"/>
</dbReference>
<accession>A0A0B7NEB4</accession>
<dbReference type="GO" id="GO:0035091">
    <property type="term" value="F:phosphatidylinositol binding"/>
    <property type="evidence" value="ECO:0007669"/>
    <property type="project" value="TreeGrafter"/>
</dbReference>
<dbReference type="AlphaFoldDB" id="A0A0B7NEB4"/>
<reference evidence="3 4" key="1">
    <citation type="submission" date="2014-09" db="EMBL/GenBank/DDBJ databases">
        <authorList>
            <person name="Ellenberger Sabrina"/>
        </authorList>
    </citation>
    <scope>NUCLEOTIDE SEQUENCE [LARGE SCALE GENOMIC DNA]</scope>
    <source>
        <strain evidence="3 4">CBS 412.66</strain>
    </source>
</reference>